<name>A0ACC2VIA6_9TREE</name>
<evidence type="ECO:0000313" key="1">
    <source>
        <dbReference type="EMBL" id="KAJ9098297.1"/>
    </source>
</evidence>
<keyword evidence="2" id="KW-1185">Reference proteome</keyword>
<evidence type="ECO:0000313" key="2">
    <source>
        <dbReference type="Proteomes" id="UP001230649"/>
    </source>
</evidence>
<reference evidence="1" key="1">
    <citation type="submission" date="2023-04" db="EMBL/GenBank/DDBJ databases">
        <title>Draft Genome sequencing of Naganishia species isolated from polar environments using Oxford Nanopore Technology.</title>
        <authorList>
            <person name="Leo P."/>
            <person name="Venkateswaran K."/>
        </authorList>
    </citation>
    <scope>NUCLEOTIDE SEQUENCE</scope>
    <source>
        <strain evidence="1">MNA-CCFEE 5262</strain>
    </source>
</reference>
<organism evidence="1 2">
    <name type="scientific">Naganishia adeliensis</name>
    <dbReference type="NCBI Taxonomy" id="92952"/>
    <lineage>
        <taxon>Eukaryota</taxon>
        <taxon>Fungi</taxon>
        <taxon>Dikarya</taxon>
        <taxon>Basidiomycota</taxon>
        <taxon>Agaricomycotina</taxon>
        <taxon>Tremellomycetes</taxon>
        <taxon>Filobasidiales</taxon>
        <taxon>Filobasidiaceae</taxon>
        <taxon>Naganishia</taxon>
    </lineage>
</organism>
<gene>
    <name evidence="1" type="ORF">QFC20_006007</name>
</gene>
<sequence length="152" mass="17141">MNLEVDLPDDRTSSAREVVLRYLKAMAETYSRNWVYDWSRTDWGNPFVKIQIQVMVDHELIRKRKLGAEELATDPGHWGIYDQRMIKGAKALSPSWILGPCGADVKTTWRSGILRIGNELVITHSHAGHAIEQKSKGYQSVELHGASGLPES</sequence>
<proteinExistence type="predicted"/>
<dbReference type="Proteomes" id="UP001230649">
    <property type="component" value="Unassembled WGS sequence"/>
</dbReference>
<protein>
    <submittedName>
        <fullName evidence="1">Uncharacterized protein</fullName>
    </submittedName>
</protein>
<accession>A0ACC2VIA6</accession>
<dbReference type="EMBL" id="JASBWS010000095">
    <property type="protein sequence ID" value="KAJ9098297.1"/>
    <property type="molecule type" value="Genomic_DNA"/>
</dbReference>
<comment type="caution">
    <text evidence="1">The sequence shown here is derived from an EMBL/GenBank/DDBJ whole genome shotgun (WGS) entry which is preliminary data.</text>
</comment>